<name>A0A0E1EUP1_CAMJU</name>
<dbReference type="AlphaFoldDB" id="A0A0E1EUP1"/>
<dbReference type="PANTHER" id="PTHR32309">
    <property type="entry name" value="TYROSINE-PROTEIN KINASE"/>
    <property type="match status" value="1"/>
</dbReference>
<reference evidence="3" key="1">
    <citation type="journal article" date="2015" name="PLoS ONE">
        <title>Updated Campylobacter jejuni Capsule PCR Multiplex Typing System and Its Application to Clinical Isolates from South and Southeast Asia.</title>
        <authorList>
            <person name="Poly F."/>
            <person name="Serichantalergs O."/>
            <person name="Kuroiwa J."/>
            <person name="Pootong P."/>
            <person name="Mason C."/>
            <person name="Guerry P."/>
            <person name="Parker C.T."/>
        </authorList>
    </citation>
    <scope>NUCLEOTIDE SEQUENCE</scope>
    <source>
        <strain evidence="4">HS21</strain>
        <strain evidence="3">RM3432</strain>
    </source>
</reference>
<evidence type="ECO:0000256" key="1">
    <source>
        <dbReference type="SAM" id="Coils"/>
    </source>
</evidence>
<accession>A0A0E1EUP1</accession>
<keyword evidence="2" id="KW-0472">Membrane</keyword>
<dbReference type="RefSeq" id="WP_014517117.1">
    <property type="nucleotide sequence ID" value="NZ_CP008787.1"/>
</dbReference>
<feature type="transmembrane region" description="Helical" evidence="2">
    <location>
        <begin position="22"/>
        <end position="43"/>
    </location>
</feature>
<evidence type="ECO:0000313" key="3">
    <source>
        <dbReference type="EMBL" id="ALN44005.1"/>
    </source>
</evidence>
<proteinExistence type="predicted"/>
<evidence type="ECO:0000313" key="4">
    <source>
        <dbReference type="EMBL" id="ALT32041.1"/>
    </source>
</evidence>
<sequence length="372" mass="42575">MEENKTLLEKIKDLSIFDSFKIVWFIMIFVVIYYTLIAAPRYVSTMILDVRSTSGESAQTSGILSLLSSTSTANEDLNYLKGYIESSDMLKILDEKIKLKDLYQEQHIDLPFKIWDSSSIESYLKYYQARVKVHTDETTKLLKVEVEGFTPKSAHLIAQTIMQESEKFINEISHKAAREQMAFAENEVQKYKERYQKAQNDLIAFQNKYGVFDPLKQAETKASLVAQIEANLAQKEAKLLTLQSYMNDAAPEVVALKAEIEAIKKQLLREKSKISANNSSQKLNDLAAKFQDLTIEATFAQKAYEAALKAYESARIEALRKIKQLVIIQSPDIPESAKYPERIYDILTAFIVLSLIFGIVKFIKMIIEEHKY</sequence>
<gene>
    <name evidence="3" type="primary">kpsE</name>
    <name evidence="3" type="ORF">HS45.kpsE</name>
</gene>
<keyword evidence="2" id="KW-0812">Transmembrane</keyword>
<keyword evidence="1" id="KW-0175">Coiled coil</keyword>
<organism evidence="3">
    <name type="scientific">Campylobacter jejuni subsp. jejuni</name>
    <dbReference type="NCBI Taxonomy" id="32022"/>
    <lineage>
        <taxon>Bacteria</taxon>
        <taxon>Pseudomonadati</taxon>
        <taxon>Campylobacterota</taxon>
        <taxon>Epsilonproteobacteria</taxon>
        <taxon>Campylobacterales</taxon>
        <taxon>Campylobacteraceae</taxon>
        <taxon>Campylobacter</taxon>
    </lineage>
</organism>
<protein>
    <submittedName>
        <fullName evidence="4">Capsular polysaccharide export system inner membrane protein</fullName>
    </submittedName>
    <submittedName>
        <fullName evidence="3">Capsular polysaccharide export system, inner membrane protein</fullName>
    </submittedName>
</protein>
<feature type="coiled-coil region" evidence="1">
    <location>
        <begin position="174"/>
        <end position="208"/>
    </location>
</feature>
<dbReference type="EMBL" id="KT868849">
    <property type="protein sequence ID" value="ALT32041.1"/>
    <property type="molecule type" value="Genomic_DNA"/>
</dbReference>
<dbReference type="EMBL" id="KT893432">
    <property type="protein sequence ID" value="ALN44005.1"/>
    <property type="molecule type" value="Genomic_DNA"/>
</dbReference>
<evidence type="ECO:0000256" key="2">
    <source>
        <dbReference type="SAM" id="Phobius"/>
    </source>
</evidence>
<dbReference type="GO" id="GO:0005886">
    <property type="term" value="C:plasma membrane"/>
    <property type="evidence" value="ECO:0007669"/>
    <property type="project" value="TreeGrafter"/>
</dbReference>
<dbReference type="KEGG" id="cjv:MTVDSCj20_1412"/>
<keyword evidence="2" id="KW-1133">Transmembrane helix</keyword>
<dbReference type="InterPro" id="IPR050445">
    <property type="entry name" value="Bact_polysacc_biosynth/exp"/>
</dbReference>
<feature type="transmembrane region" description="Helical" evidence="2">
    <location>
        <begin position="346"/>
        <end position="367"/>
    </location>
</feature>
<dbReference type="PANTHER" id="PTHR32309:SF13">
    <property type="entry name" value="FERRIC ENTEROBACTIN TRANSPORT PROTEIN FEPE"/>
    <property type="match status" value="1"/>
</dbReference>
<dbReference type="GO" id="GO:0004713">
    <property type="term" value="F:protein tyrosine kinase activity"/>
    <property type="evidence" value="ECO:0007669"/>
    <property type="project" value="TreeGrafter"/>
</dbReference>